<protein>
    <submittedName>
        <fullName evidence="1">Uncharacterized protein</fullName>
    </submittedName>
</protein>
<name>A0A0A8HAX1_9BACT</name>
<sequence length="75" mass="8713">MNADRIKEIFEKKLNEKTQNQKVVFTKNENERPHNGSSKEIASFLSSLSDNNIMQREVEEASNRVISLVKDYKNV</sequence>
<evidence type="ECO:0000313" key="1">
    <source>
        <dbReference type="EMBL" id="AJC90815.1"/>
    </source>
</evidence>
<dbReference type="OrthoDB" id="9944549at2"/>
<accession>A0A0A8HAX1</accession>
<dbReference type="Proteomes" id="UP000031135">
    <property type="component" value="Chromosome"/>
</dbReference>
<dbReference type="HOGENOM" id="CLU_2664183_0_0_7"/>
<gene>
    <name evidence="1" type="ORF">CSUB8521_0978</name>
</gene>
<dbReference type="KEGG" id="csm:CSUB8521_0978"/>
<dbReference type="EMBL" id="CP007772">
    <property type="protein sequence ID" value="AJC90815.1"/>
    <property type="molecule type" value="Genomic_DNA"/>
</dbReference>
<proteinExistence type="predicted"/>
<dbReference type="AlphaFoldDB" id="A0A0A8HAX1"/>
<reference evidence="1 2" key="1">
    <citation type="journal article" date="2014" name="Genome Biol. Evol.">
        <title>Comparative Genomics of the Campylobacter lari Group.</title>
        <authorList>
            <person name="Miller W.G."/>
            <person name="Yee E."/>
            <person name="Chapman M.H."/>
            <person name="Smith T.P."/>
            <person name="Bono J.L."/>
            <person name="Huynh S."/>
            <person name="Parker C.T."/>
            <person name="Vandamme P."/>
            <person name="Luong K."/>
            <person name="Korlach J."/>
        </authorList>
    </citation>
    <scope>NUCLEOTIDE SEQUENCE [LARGE SCALE GENOMIC DNA]</scope>
    <source>
        <strain evidence="1 2">LMG 24374</strain>
    </source>
</reference>
<dbReference type="RefSeq" id="WP_039663943.1">
    <property type="nucleotide sequence ID" value="NZ_CP007772.1"/>
</dbReference>
<evidence type="ECO:0000313" key="2">
    <source>
        <dbReference type="Proteomes" id="UP000031135"/>
    </source>
</evidence>
<organism evidence="1 2">
    <name type="scientific">Campylobacter subantarcticus LMG 24374</name>
    <dbReference type="NCBI Taxonomy" id="1388751"/>
    <lineage>
        <taxon>Bacteria</taxon>
        <taxon>Pseudomonadati</taxon>
        <taxon>Campylobacterota</taxon>
        <taxon>Epsilonproteobacteria</taxon>
        <taxon>Campylobacterales</taxon>
        <taxon>Campylobacteraceae</taxon>
        <taxon>Campylobacter</taxon>
    </lineage>
</organism>